<reference evidence="3 5" key="2">
    <citation type="journal article" date="2018" name="Elife">
        <title>Functional genomics of lipid metabolism in the oleaginous yeast Rhodosporidium toruloides.</title>
        <authorList>
            <person name="Coradetti S.T."/>
            <person name="Pinel D."/>
            <person name="Geiselman G."/>
            <person name="Ito M."/>
            <person name="Mondo S."/>
            <person name="Reilly M.C."/>
            <person name="Cheng Y.F."/>
            <person name="Bauer S."/>
            <person name="Grigoriev I."/>
            <person name="Gladden J.M."/>
            <person name="Simmons B.A."/>
            <person name="Brem R."/>
            <person name="Arkin A.P."/>
            <person name="Skerker J.M."/>
        </authorList>
    </citation>
    <scope>NUCLEOTIDE SEQUENCE [LARGE SCALE GENOMIC DNA]</scope>
    <source>
        <strain evidence="3 5">NBRC 0880</strain>
    </source>
</reference>
<keyword evidence="2" id="KW-0472">Membrane</keyword>
<feature type="region of interest" description="Disordered" evidence="1">
    <location>
        <begin position="261"/>
        <end position="447"/>
    </location>
</feature>
<feature type="compositionally biased region" description="Polar residues" evidence="1">
    <location>
        <begin position="27"/>
        <end position="45"/>
    </location>
</feature>
<keyword evidence="2" id="KW-0067">ATP-binding</keyword>
<dbReference type="AlphaFoldDB" id="A0A0K3CRN7"/>
<dbReference type="CDD" id="cd14686">
    <property type="entry name" value="bZIP"/>
    <property type="match status" value="1"/>
</dbReference>
<accession>A0A0K3CRN7</accession>
<feature type="region of interest" description="Disordered" evidence="1">
    <location>
        <begin position="105"/>
        <end position="186"/>
    </location>
</feature>
<organism evidence="2 4">
    <name type="scientific">Rhodotorula toruloides</name>
    <name type="common">Yeast</name>
    <name type="synonym">Rhodosporidium toruloides</name>
    <dbReference type="NCBI Taxonomy" id="5286"/>
    <lineage>
        <taxon>Eukaryota</taxon>
        <taxon>Fungi</taxon>
        <taxon>Dikarya</taxon>
        <taxon>Basidiomycota</taxon>
        <taxon>Pucciniomycotina</taxon>
        <taxon>Microbotryomycetes</taxon>
        <taxon>Sporidiobolales</taxon>
        <taxon>Sporidiobolaceae</taxon>
        <taxon>Rhodotorula</taxon>
    </lineage>
</organism>
<feature type="compositionally biased region" description="Acidic residues" evidence="1">
    <location>
        <begin position="498"/>
        <end position="508"/>
    </location>
</feature>
<dbReference type="STRING" id="5286.A0A0K3CRN7"/>
<gene>
    <name evidence="2" type="primary">FGENESH: predicted gene_11.173</name>
    <name evidence="3" type="ORF">AAT19DRAFT_9884</name>
    <name evidence="2" type="ORF">BN2166_0056770</name>
</gene>
<keyword evidence="2" id="KW-0812">Transmembrane</keyword>
<evidence type="ECO:0000313" key="5">
    <source>
        <dbReference type="Proteomes" id="UP000239560"/>
    </source>
</evidence>
<evidence type="ECO:0000313" key="4">
    <source>
        <dbReference type="Proteomes" id="UP000199069"/>
    </source>
</evidence>
<dbReference type="OrthoDB" id="2529143at2759"/>
<dbReference type="GO" id="GO:0005524">
    <property type="term" value="F:ATP binding"/>
    <property type="evidence" value="ECO:0007669"/>
    <property type="project" value="UniProtKB-KW"/>
</dbReference>
<feature type="compositionally biased region" description="Acidic residues" evidence="1">
    <location>
        <begin position="476"/>
        <end position="487"/>
    </location>
</feature>
<dbReference type="EMBL" id="CWKI01000011">
    <property type="protein sequence ID" value="CTR09816.1"/>
    <property type="molecule type" value="Genomic_DNA"/>
</dbReference>
<feature type="compositionally biased region" description="Basic and acidic residues" evidence="1">
    <location>
        <begin position="399"/>
        <end position="415"/>
    </location>
</feature>
<evidence type="ECO:0000313" key="3">
    <source>
        <dbReference type="EMBL" id="PRQ71769.1"/>
    </source>
</evidence>
<feature type="compositionally biased region" description="Polar residues" evidence="1">
    <location>
        <begin position="299"/>
        <end position="309"/>
    </location>
</feature>
<sequence>MAPNGDDRPSIRDANLALASLLTALKQSGNSPASASHNAAQSSPAAQHRYHPVVQSSPAYTPAASSAANAVPTPSAQTAADLSELGTYELLLQLGAHLGVMGTPQNTSDVEVGQASAPQAGPSRIPGVGMVGGKAPKNRSMHEASTSALAGPSTDPHLGMVYHPQPTRSGRVPQAPSNNSTADPSTVLFNDFFDFPSDDEEEDPDFDPNDPMVDFWGDLLSKERADGDVTENEGDWAGANTQGITGDEFAREIALLTSTLDDPLPTVDGFDVSGRGRTTSSATPPTLRSSPRRRATGIPVTQSAQQQTSPRRRRRGLSPVPEDLDTHASTSGFQYDPPPSLHQQLALHPLLDYQQHAGPHPQLPLPPASTASTATTSIADEPEPEEPAPKKKRTRKRKYTPEEAAARRKEQEKERQAKRRKTEKQRKQEREQQFEQLEVENKELKEKCAALEERVRDLEWRLREKRRLAGGAGMEAYDEAGEEESDGGEYQVQSSDESSSEEDSEGEGQDAAAYIGAVAAELDQLQQVTSPPQPSPAPYQPPAPAPLNLNLANIGQDALSQLLSIVHTAAKQQGIALANSPAS</sequence>
<protein>
    <submittedName>
        <fullName evidence="2">BY PROTMAP: gi|342320216|gb|EGU12158.1| transmembrane ATP-binding protein ABC transporter [Rhodotorula glutinis ATCC 204091]</fullName>
    </submittedName>
</protein>
<feature type="compositionally biased region" description="Low complexity" evidence="1">
    <location>
        <begin position="368"/>
        <end position="377"/>
    </location>
</feature>
<reference evidence="2 4" key="1">
    <citation type="submission" date="2015-07" db="EMBL/GenBank/DDBJ databases">
        <authorList>
            <person name="Cajimat M.N.B."/>
            <person name="Milazzo M.L."/>
            <person name="Fulhorst C.F."/>
        </authorList>
    </citation>
    <scope>NUCLEOTIDE SEQUENCE [LARGE SCALE GENOMIC DNA]</scope>
    <source>
        <strain evidence="2">Single colony</strain>
    </source>
</reference>
<feature type="region of interest" description="Disordered" evidence="1">
    <location>
        <begin position="27"/>
        <end position="51"/>
    </location>
</feature>
<feature type="compositionally biased region" description="Polar residues" evidence="1">
    <location>
        <begin position="175"/>
        <end position="186"/>
    </location>
</feature>
<dbReference type="EMBL" id="LCTV02000011">
    <property type="protein sequence ID" value="PRQ71769.1"/>
    <property type="molecule type" value="Genomic_DNA"/>
</dbReference>
<proteinExistence type="predicted"/>
<keyword evidence="2" id="KW-0547">Nucleotide-binding</keyword>
<dbReference type="Proteomes" id="UP000199069">
    <property type="component" value="Unassembled WGS sequence"/>
</dbReference>
<feature type="compositionally biased region" description="Basic and acidic residues" evidence="1">
    <location>
        <begin position="425"/>
        <end position="447"/>
    </location>
</feature>
<keyword evidence="4" id="KW-1185">Reference proteome</keyword>
<evidence type="ECO:0000313" key="2">
    <source>
        <dbReference type="EMBL" id="CTR09816.1"/>
    </source>
</evidence>
<evidence type="ECO:0000256" key="1">
    <source>
        <dbReference type="SAM" id="MobiDB-lite"/>
    </source>
</evidence>
<name>A0A0K3CRN7_RHOTO</name>
<dbReference type="Proteomes" id="UP000239560">
    <property type="component" value="Unassembled WGS sequence"/>
</dbReference>
<feature type="compositionally biased region" description="Pro residues" evidence="1">
    <location>
        <begin position="531"/>
        <end position="544"/>
    </location>
</feature>
<dbReference type="OMA" id="QRNIEYQ"/>
<feature type="region of interest" description="Disordered" evidence="1">
    <location>
        <begin position="460"/>
        <end position="544"/>
    </location>
</feature>
<feature type="compositionally biased region" description="Low complexity" evidence="1">
    <location>
        <begin position="277"/>
        <end position="289"/>
    </location>
</feature>
<feature type="compositionally biased region" description="Low complexity" evidence="1">
    <location>
        <begin position="488"/>
        <end position="497"/>
    </location>
</feature>